<keyword evidence="1" id="KW-0479">Metal-binding</keyword>
<comment type="caution">
    <text evidence="2">The sequence shown here is derived from an EMBL/GenBank/DDBJ whole genome shotgun (WGS) entry which is preliminary data.</text>
</comment>
<dbReference type="PANTHER" id="PTHR12736">
    <property type="entry name" value="LANC-LIKE PROTEIN"/>
    <property type="match status" value="1"/>
</dbReference>
<evidence type="ECO:0000256" key="1">
    <source>
        <dbReference type="PIRSR" id="PIRSR607822-1"/>
    </source>
</evidence>
<dbReference type="Pfam" id="PF05147">
    <property type="entry name" value="LANC_like"/>
    <property type="match status" value="1"/>
</dbReference>
<reference evidence="2" key="2">
    <citation type="journal article" date="2023" name="IMA Fungus">
        <title>Comparative genomic study of the Penicillium genus elucidates a diverse pangenome and 15 lateral gene transfer events.</title>
        <authorList>
            <person name="Petersen C."/>
            <person name="Sorensen T."/>
            <person name="Nielsen M.R."/>
            <person name="Sondergaard T.E."/>
            <person name="Sorensen J.L."/>
            <person name="Fitzpatrick D.A."/>
            <person name="Frisvad J.C."/>
            <person name="Nielsen K.L."/>
        </authorList>
    </citation>
    <scope>NUCLEOTIDE SEQUENCE</scope>
    <source>
        <strain evidence="2">IBT 29677</strain>
    </source>
</reference>
<evidence type="ECO:0000313" key="3">
    <source>
        <dbReference type="Proteomes" id="UP001147747"/>
    </source>
</evidence>
<dbReference type="GO" id="GO:0031179">
    <property type="term" value="P:peptide modification"/>
    <property type="evidence" value="ECO:0007669"/>
    <property type="project" value="InterPro"/>
</dbReference>
<dbReference type="GeneID" id="81366020"/>
<dbReference type="GO" id="GO:0046872">
    <property type="term" value="F:metal ion binding"/>
    <property type="evidence" value="ECO:0007669"/>
    <property type="project" value="UniProtKB-KW"/>
</dbReference>
<dbReference type="InterPro" id="IPR007822">
    <property type="entry name" value="LANC-like"/>
</dbReference>
<proteinExistence type="predicted"/>
<dbReference type="Proteomes" id="UP001147747">
    <property type="component" value="Unassembled WGS sequence"/>
</dbReference>
<sequence>MGDAGPPQYYENTLVPLPINAETLAKSFRELRDAVYIGSELVHANEMLPEKWSVGGMFKHFPGVALAFLRLDYQSSVLADAGKPSPDYRGFALQRIPSGFPDCPLRPSRLSPAGSFSPIAAATLHILSKVAQANWQSDSNPSLAQEDINFLYDAANLALQNEHLVPHDDRKMGGDEMLYGRAGLLWVLLNIRRHEFDESTQKALSPVFDTIPRLVDVIIHAGRQGAKEYIQEHGETDAHPLMYPWMEGRYCFGAAHGITGILTIVLSSKPEELEKHLPIIGSTITALCKLSNATNGHLPMALPPMSFGQTSEFVQLCHGSPGTLILLSAALKNGPLTRDHWCPDWDHWCPDWDQTIYLGTQRIWEEGILSKGGSLCHGISGNAWPWLMLHGVFEYHSSDINEARSTYTQRTGISSPLASDFSKELTPDFFLSKALAFMLHSRETRPYNTASASADKEYRMPDDPYSLYEGLAGNICAWAETSAVLQAKLRKMELSAKGISYEDDRVFQQAMHSQLGFPLIGGNGAVGIL</sequence>
<dbReference type="PANTHER" id="PTHR12736:SF7">
    <property type="entry name" value="LANC-LIKE PROTEIN 3"/>
    <property type="match status" value="1"/>
</dbReference>
<name>A0A9W9W9C3_9EURO</name>
<dbReference type="GO" id="GO:0005975">
    <property type="term" value="P:carbohydrate metabolic process"/>
    <property type="evidence" value="ECO:0007669"/>
    <property type="project" value="InterPro"/>
</dbReference>
<keyword evidence="3" id="KW-1185">Reference proteome</keyword>
<organism evidence="2 3">
    <name type="scientific">Penicillium cosmopolitanum</name>
    <dbReference type="NCBI Taxonomy" id="1131564"/>
    <lineage>
        <taxon>Eukaryota</taxon>
        <taxon>Fungi</taxon>
        <taxon>Dikarya</taxon>
        <taxon>Ascomycota</taxon>
        <taxon>Pezizomycotina</taxon>
        <taxon>Eurotiomycetes</taxon>
        <taxon>Eurotiomycetidae</taxon>
        <taxon>Eurotiales</taxon>
        <taxon>Aspergillaceae</taxon>
        <taxon>Penicillium</taxon>
    </lineage>
</organism>
<reference evidence="2" key="1">
    <citation type="submission" date="2022-12" db="EMBL/GenBank/DDBJ databases">
        <authorList>
            <person name="Petersen C."/>
        </authorList>
    </citation>
    <scope>NUCLEOTIDE SEQUENCE</scope>
    <source>
        <strain evidence="2">IBT 29677</strain>
    </source>
</reference>
<feature type="binding site" evidence="1">
    <location>
        <position position="376"/>
    </location>
    <ligand>
        <name>Zn(2+)</name>
        <dbReference type="ChEBI" id="CHEBI:29105"/>
    </ligand>
</feature>
<evidence type="ECO:0008006" key="4">
    <source>
        <dbReference type="Google" id="ProtNLM"/>
    </source>
</evidence>
<dbReference type="CDD" id="cd04794">
    <property type="entry name" value="euk_LANCL"/>
    <property type="match status" value="1"/>
</dbReference>
<feature type="binding site" evidence="1">
    <location>
        <position position="317"/>
    </location>
    <ligand>
        <name>Zn(2+)</name>
        <dbReference type="ChEBI" id="CHEBI:29105"/>
    </ligand>
</feature>
<feature type="binding site" evidence="1">
    <location>
        <position position="377"/>
    </location>
    <ligand>
        <name>Zn(2+)</name>
        <dbReference type="ChEBI" id="CHEBI:29105"/>
    </ligand>
</feature>
<gene>
    <name evidence="2" type="ORF">N7509_002403</name>
</gene>
<dbReference type="SMART" id="SM01260">
    <property type="entry name" value="LANC_like"/>
    <property type="match status" value="1"/>
</dbReference>
<dbReference type="SUPFAM" id="SSF158745">
    <property type="entry name" value="LanC-like"/>
    <property type="match status" value="1"/>
</dbReference>
<evidence type="ECO:0000313" key="2">
    <source>
        <dbReference type="EMBL" id="KAJ5408520.1"/>
    </source>
</evidence>
<dbReference type="PRINTS" id="PR01950">
    <property type="entry name" value="LANCSUPER"/>
</dbReference>
<dbReference type="GO" id="GO:0005886">
    <property type="term" value="C:plasma membrane"/>
    <property type="evidence" value="ECO:0007669"/>
    <property type="project" value="TreeGrafter"/>
</dbReference>
<protein>
    <recommendedName>
        <fullName evidence="4">Lanthionine synthetase C family protein</fullName>
    </recommendedName>
</protein>
<dbReference type="AlphaFoldDB" id="A0A9W9W9C3"/>
<dbReference type="RefSeq" id="XP_056492835.1">
    <property type="nucleotide sequence ID" value="XM_056627040.1"/>
</dbReference>
<dbReference type="InterPro" id="IPR012341">
    <property type="entry name" value="6hp_glycosidase-like_sf"/>
</dbReference>
<accession>A0A9W9W9C3</accession>
<dbReference type="OrthoDB" id="10257263at2759"/>
<dbReference type="Gene3D" id="1.50.10.10">
    <property type="match status" value="1"/>
</dbReference>
<dbReference type="EMBL" id="JAPZBU010000004">
    <property type="protein sequence ID" value="KAJ5408520.1"/>
    <property type="molecule type" value="Genomic_DNA"/>
</dbReference>
<keyword evidence="1" id="KW-0862">Zinc</keyword>